<organism evidence="1">
    <name type="scientific">Psilocybe cubensis</name>
    <name type="common">Psychedelic mushroom</name>
    <name type="synonym">Stropharia cubensis</name>
    <dbReference type="NCBI Taxonomy" id="181762"/>
    <lineage>
        <taxon>Eukaryota</taxon>
        <taxon>Fungi</taxon>
        <taxon>Dikarya</taxon>
        <taxon>Basidiomycota</taxon>
        <taxon>Agaricomycotina</taxon>
        <taxon>Agaricomycetes</taxon>
        <taxon>Agaricomycetidae</taxon>
        <taxon>Agaricales</taxon>
        <taxon>Agaricineae</taxon>
        <taxon>Strophariaceae</taxon>
        <taxon>Psilocybe</taxon>
    </lineage>
</organism>
<reference evidence="1" key="1">
    <citation type="submission" date="2021-02" db="EMBL/GenBank/DDBJ databases">
        <title>Psilocybe cubensis genome.</title>
        <authorList>
            <person name="Mckernan K.J."/>
            <person name="Crawford S."/>
            <person name="Trippe A."/>
            <person name="Kane L.T."/>
            <person name="Mclaughlin S."/>
        </authorList>
    </citation>
    <scope>NUCLEOTIDE SEQUENCE [LARGE SCALE GENOMIC DNA]</scope>
    <source>
        <strain evidence="1">MGC-MH-2018</strain>
    </source>
</reference>
<accession>A0A8H7XT70</accession>
<comment type="caution">
    <text evidence="1">The sequence shown here is derived from an EMBL/GenBank/DDBJ whole genome shotgun (WGS) entry which is preliminary data.</text>
</comment>
<evidence type="ECO:0000313" key="1">
    <source>
        <dbReference type="EMBL" id="KAG5167395.1"/>
    </source>
</evidence>
<gene>
    <name evidence="1" type="ORF">JR316_007744</name>
</gene>
<proteinExistence type="predicted"/>
<sequence length="112" mass="12264">MLISRVPHPFPGSSKLNTALPTSKTTRSRHVGALDDLNVLCRRVHHPFPSSSRLSTALRASKTMCSDDVEGSWQASRIEHVSMPLYTPPPKLAVLILQNIVAVLPATKTPCR</sequence>
<protein>
    <submittedName>
        <fullName evidence="1">Uncharacterized protein</fullName>
    </submittedName>
</protein>
<dbReference type="EMBL" id="JAFIQS010000007">
    <property type="protein sequence ID" value="KAG5167395.1"/>
    <property type="molecule type" value="Genomic_DNA"/>
</dbReference>
<dbReference type="AlphaFoldDB" id="A0A8H7XT70"/>
<name>A0A8H7XT70_PSICU</name>